<keyword evidence="3" id="KW-1003">Cell membrane</keyword>
<feature type="compositionally biased region" description="Basic and acidic residues" evidence="11">
    <location>
        <begin position="22"/>
        <end position="36"/>
    </location>
</feature>
<evidence type="ECO:0000313" key="13">
    <source>
        <dbReference type="EnsemblPlants" id="KRH00096"/>
    </source>
</evidence>
<evidence type="ECO:0000313" key="12">
    <source>
        <dbReference type="EMBL" id="KRH00096.1"/>
    </source>
</evidence>
<dbReference type="GO" id="GO:0005789">
    <property type="term" value="C:endoplasmic reticulum membrane"/>
    <property type="evidence" value="ECO:0007669"/>
    <property type="project" value="UniProtKB-SubCell"/>
</dbReference>
<dbReference type="PANTHER" id="PTHR32219">
    <property type="entry name" value="RNA-BINDING PROTEIN YLMH-RELATED"/>
    <property type="match status" value="1"/>
</dbReference>
<dbReference type="Proteomes" id="UP000008827">
    <property type="component" value="Chromosome 18"/>
</dbReference>
<keyword evidence="6" id="KW-1133">Transmembrane helix</keyword>
<reference evidence="12" key="3">
    <citation type="submission" date="2018-07" db="EMBL/GenBank/DDBJ databases">
        <title>WGS assembly of Glycine max.</title>
        <authorList>
            <person name="Schmutz J."/>
            <person name="Cannon S."/>
            <person name="Schlueter J."/>
            <person name="Ma J."/>
            <person name="Mitros T."/>
            <person name="Nelson W."/>
            <person name="Hyten D."/>
            <person name="Song Q."/>
            <person name="Thelen J."/>
            <person name="Cheng J."/>
            <person name="Xu D."/>
            <person name="Hellsten U."/>
            <person name="May G."/>
            <person name="Yu Y."/>
            <person name="Sakurai T."/>
            <person name="Umezawa T."/>
            <person name="Bhattacharyya M."/>
            <person name="Sandhu D."/>
            <person name="Valliyodan B."/>
            <person name="Lindquist E."/>
            <person name="Peto M."/>
            <person name="Grant D."/>
            <person name="Shu S."/>
            <person name="Goodstein D."/>
            <person name="Barry K."/>
            <person name="Futrell-Griggs M."/>
            <person name="Abernathy B."/>
            <person name="Du J."/>
            <person name="Tian Z."/>
            <person name="Zhu L."/>
            <person name="Gill N."/>
            <person name="Joshi T."/>
            <person name="Libault M."/>
            <person name="Sethuraman A."/>
            <person name="Zhang X."/>
            <person name="Shinozaki K."/>
            <person name="Nguyen H."/>
            <person name="Wing R."/>
            <person name="Cregan P."/>
            <person name="Specht J."/>
            <person name="Grimwood J."/>
            <person name="Rokhsar D."/>
            <person name="Stacey G."/>
            <person name="Shoemaker R."/>
            <person name="Jackson S."/>
        </authorList>
    </citation>
    <scope>NUCLEOTIDE SEQUENCE</scope>
    <source>
        <tissue evidence="12">Callus</tissue>
    </source>
</reference>
<feature type="compositionally biased region" description="Polar residues" evidence="11">
    <location>
        <begin position="134"/>
        <end position="155"/>
    </location>
</feature>
<comment type="subcellular location">
    <subcellularLocation>
        <location evidence="1">Cell membrane</location>
        <topology evidence="1">Single-pass membrane protein</topology>
    </subcellularLocation>
    <subcellularLocation>
        <location evidence="2">Endoplasmic reticulum membrane</location>
        <topology evidence="2">Single-pass membrane protein</topology>
    </subcellularLocation>
</comment>
<keyword evidence="5" id="KW-0256">Endoplasmic reticulum</keyword>
<dbReference type="InParanoid" id="A0A0R0F1P0"/>
<dbReference type="InterPro" id="IPR055282">
    <property type="entry name" value="PPI1-4"/>
</dbReference>
<feature type="coiled-coil region" evidence="10">
    <location>
        <begin position="330"/>
        <end position="398"/>
    </location>
</feature>
<dbReference type="AlphaFoldDB" id="A0A0R0F1P0"/>
<evidence type="ECO:0000256" key="5">
    <source>
        <dbReference type="ARBA" id="ARBA00022824"/>
    </source>
</evidence>
<comment type="similarity">
    <text evidence="9">Belongs to the plant Proton pump-interactor protein family.</text>
</comment>
<keyword evidence="14" id="KW-1185">Reference proteome</keyword>
<evidence type="ECO:0000313" key="14">
    <source>
        <dbReference type="Proteomes" id="UP000008827"/>
    </source>
</evidence>
<dbReference type="SMR" id="A0A0R0F1P0"/>
<evidence type="ECO:0000256" key="7">
    <source>
        <dbReference type="ARBA" id="ARBA00023054"/>
    </source>
</evidence>
<keyword evidence="4" id="KW-0812">Transmembrane</keyword>
<keyword evidence="7 10" id="KW-0175">Coiled coil</keyword>
<evidence type="ECO:0000256" key="9">
    <source>
        <dbReference type="ARBA" id="ARBA00038080"/>
    </source>
</evidence>
<keyword evidence="8" id="KW-0472">Membrane</keyword>
<evidence type="ECO:0000256" key="4">
    <source>
        <dbReference type="ARBA" id="ARBA00022692"/>
    </source>
</evidence>
<evidence type="ECO:0000256" key="8">
    <source>
        <dbReference type="ARBA" id="ARBA00023136"/>
    </source>
</evidence>
<dbReference type="EMBL" id="CM000851">
    <property type="protein sequence ID" value="KRH00096.1"/>
    <property type="molecule type" value="Genomic_DNA"/>
</dbReference>
<gene>
    <name evidence="12" type="ORF">GLYMA_18G192500</name>
</gene>
<accession>A0A0R0F1P0</accession>
<evidence type="ECO:0000256" key="3">
    <source>
        <dbReference type="ARBA" id="ARBA00022475"/>
    </source>
</evidence>
<dbReference type="GO" id="GO:0005886">
    <property type="term" value="C:plasma membrane"/>
    <property type="evidence" value="ECO:0007669"/>
    <property type="project" value="UniProtKB-SubCell"/>
</dbReference>
<feature type="compositionally biased region" description="Acidic residues" evidence="11">
    <location>
        <begin position="77"/>
        <end position="90"/>
    </location>
</feature>
<reference evidence="12 13" key="1">
    <citation type="journal article" date="2010" name="Nature">
        <title>Genome sequence of the palaeopolyploid soybean.</title>
        <authorList>
            <person name="Schmutz J."/>
            <person name="Cannon S.B."/>
            <person name="Schlueter J."/>
            <person name="Ma J."/>
            <person name="Mitros T."/>
            <person name="Nelson W."/>
            <person name="Hyten D.L."/>
            <person name="Song Q."/>
            <person name="Thelen J.J."/>
            <person name="Cheng J."/>
            <person name="Xu D."/>
            <person name="Hellsten U."/>
            <person name="May G.D."/>
            <person name="Yu Y."/>
            <person name="Sakurai T."/>
            <person name="Umezawa T."/>
            <person name="Bhattacharyya M.K."/>
            <person name="Sandhu D."/>
            <person name="Valliyodan B."/>
            <person name="Lindquist E."/>
            <person name="Peto M."/>
            <person name="Grant D."/>
            <person name="Shu S."/>
            <person name="Goodstein D."/>
            <person name="Barry K."/>
            <person name="Futrell-Griggs M."/>
            <person name="Abernathy B."/>
            <person name="Du J."/>
            <person name="Tian Z."/>
            <person name="Zhu L."/>
            <person name="Gill N."/>
            <person name="Joshi T."/>
            <person name="Libault M."/>
            <person name="Sethuraman A."/>
            <person name="Zhang X.-C."/>
            <person name="Shinozaki K."/>
            <person name="Nguyen H.T."/>
            <person name="Wing R.A."/>
            <person name="Cregan P."/>
            <person name="Specht J."/>
            <person name="Grimwood J."/>
            <person name="Rokhsar D."/>
            <person name="Stacey G."/>
            <person name="Shoemaker R.C."/>
            <person name="Jackson S.A."/>
        </authorList>
    </citation>
    <scope>NUCLEOTIDE SEQUENCE</scope>
    <source>
        <strain evidence="13">cv. Williams 82</strain>
        <tissue evidence="12">Callus</tissue>
    </source>
</reference>
<sequence>MHIFGITQLSYTYEACSTALESEAKPSNDVVEREAEPSNDAVESEAEPSQGAVDSEAEPSNGAVESEAKPSQGAVESEVEPSQDVVESEGELSNGAVNREAEITSGAVESEAKTSSGAVKTEVKPSHGVVESEANLQMTKNDVVNSEAETSSGALQSEKESCVVSEMKNNKVESEAQPSVDVNHKKTNAVDSETELLVKGGLSIESEGSNQGDEDSRPASDALDGHNVGTKVVKNPFYYLIRVPRYDDDENIKKNIKNALHQAICKDFDQKFRAAIATHRAARDLLKSKCQEIDSVQSIINILNNVIFVGDIDGKIRSMEHMIEHETLPLNKEKQLIREIKQLKQNCEELSSNMKKQDQSQQSVDNKDDNIEEHFKHLQLLKKEMEVLRNNVLKSDTKTKATKKKYNDECDTLNKFPFYYTH</sequence>
<evidence type="ECO:0000256" key="2">
    <source>
        <dbReference type="ARBA" id="ARBA00004389"/>
    </source>
</evidence>
<evidence type="ECO:0000256" key="6">
    <source>
        <dbReference type="ARBA" id="ARBA00022989"/>
    </source>
</evidence>
<proteinExistence type="inferred from homology"/>
<evidence type="ECO:0000256" key="11">
    <source>
        <dbReference type="SAM" id="MobiDB-lite"/>
    </source>
</evidence>
<reference evidence="13" key="2">
    <citation type="submission" date="2018-02" db="UniProtKB">
        <authorList>
            <consortium name="EnsemblPlants"/>
        </authorList>
    </citation>
    <scope>IDENTIFICATION</scope>
    <source>
        <strain evidence="13">Williams 82</strain>
    </source>
</reference>
<name>A0A0R0F1P0_SOYBN</name>
<dbReference type="PANTHER" id="PTHR32219:SF3">
    <property type="entry name" value="CALPONIN-LIKE DOMAIN PROTEIN"/>
    <property type="match status" value="1"/>
</dbReference>
<protein>
    <submittedName>
        <fullName evidence="12 13">Uncharacterized protein</fullName>
    </submittedName>
</protein>
<dbReference type="STRING" id="3847.A0A0R0F1P0"/>
<feature type="region of interest" description="Disordered" evidence="11">
    <location>
        <begin position="20"/>
        <end position="161"/>
    </location>
</feature>
<organism evidence="12">
    <name type="scientific">Glycine max</name>
    <name type="common">Soybean</name>
    <name type="synonym">Glycine hispida</name>
    <dbReference type="NCBI Taxonomy" id="3847"/>
    <lineage>
        <taxon>Eukaryota</taxon>
        <taxon>Viridiplantae</taxon>
        <taxon>Streptophyta</taxon>
        <taxon>Embryophyta</taxon>
        <taxon>Tracheophyta</taxon>
        <taxon>Spermatophyta</taxon>
        <taxon>Magnoliopsida</taxon>
        <taxon>eudicotyledons</taxon>
        <taxon>Gunneridae</taxon>
        <taxon>Pentapetalae</taxon>
        <taxon>rosids</taxon>
        <taxon>fabids</taxon>
        <taxon>Fabales</taxon>
        <taxon>Fabaceae</taxon>
        <taxon>Papilionoideae</taxon>
        <taxon>50 kb inversion clade</taxon>
        <taxon>NPAAA clade</taxon>
        <taxon>indigoferoid/millettioid clade</taxon>
        <taxon>Phaseoleae</taxon>
        <taxon>Glycine</taxon>
        <taxon>Glycine subgen. Soja</taxon>
    </lineage>
</organism>
<evidence type="ECO:0000256" key="1">
    <source>
        <dbReference type="ARBA" id="ARBA00004162"/>
    </source>
</evidence>
<evidence type="ECO:0000256" key="10">
    <source>
        <dbReference type="SAM" id="Coils"/>
    </source>
</evidence>
<feature type="region of interest" description="Disordered" evidence="11">
    <location>
        <begin position="203"/>
        <end position="227"/>
    </location>
</feature>
<dbReference type="EnsemblPlants" id="KRH00096">
    <property type="protein sequence ID" value="KRH00096"/>
    <property type="gene ID" value="GLYMA_18G192500"/>
</dbReference>
<dbReference type="PaxDb" id="3847-GLYMA18G41760.1"/>
<dbReference type="Gramene" id="KRH00096">
    <property type="protein sequence ID" value="KRH00096"/>
    <property type="gene ID" value="GLYMA_18G192500"/>
</dbReference>